<dbReference type="KEGG" id="tso:IZ6_05160"/>
<name>A0A6S6QRX2_9HYPH</name>
<reference evidence="2 3" key="1">
    <citation type="submission" date="2020-08" db="EMBL/GenBank/DDBJ databases">
        <title>Genome sequence of Rhizobiales bacterium strain IZ6.</title>
        <authorList>
            <person name="Nakai R."/>
            <person name="Naganuma T."/>
        </authorList>
    </citation>
    <scope>NUCLEOTIDE SEQUENCE [LARGE SCALE GENOMIC DNA]</scope>
    <source>
        <strain evidence="2 3">IZ6</strain>
    </source>
</reference>
<organism evidence="2 3">
    <name type="scientific">Terrihabitans soli</name>
    <dbReference type="NCBI Taxonomy" id="708113"/>
    <lineage>
        <taxon>Bacteria</taxon>
        <taxon>Pseudomonadati</taxon>
        <taxon>Pseudomonadota</taxon>
        <taxon>Alphaproteobacteria</taxon>
        <taxon>Hyphomicrobiales</taxon>
        <taxon>Terrihabitans</taxon>
    </lineage>
</organism>
<evidence type="ECO:0000313" key="3">
    <source>
        <dbReference type="Proteomes" id="UP000515317"/>
    </source>
</evidence>
<dbReference type="AlphaFoldDB" id="A0A6S6QRX2"/>
<gene>
    <name evidence="2" type="ORF">IZ6_05160</name>
</gene>
<dbReference type="EMBL" id="AP023361">
    <property type="protein sequence ID" value="BCJ89781.1"/>
    <property type="molecule type" value="Genomic_DNA"/>
</dbReference>
<sequence length="104" mass="11559">MNKLIWMSAGALMAIANPALAQNFEMGRVQALYADPGNNPDFVIELDRRGRCGSSFYHLNRSFPNFQQSVDLAKLALAHDKKMLVWIIGCRGDRQLLSHAGAAR</sequence>
<evidence type="ECO:0000256" key="1">
    <source>
        <dbReference type="SAM" id="SignalP"/>
    </source>
</evidence>
<proteinExistence type="predicted"/>
<protein>
    <submittedName>
        <fullName evidence="2">Uncharacterized protein</fullName>
    </submittedName>
</protein>
<keyword evidence="3" id="KW-1185">Reference proteome</keyword>
<accession>A0A6S6QRX2</accession>
<keyword evidence="1" id="KW-0732">Signal</keyword>
<evidence type="ECO:0000313" key="2">
    <source>
        <dbReference type="EMBL" id="BCJ89781.1"/>
    </source>
</evidence>
<dbReference type="Proteomes" id="UP000515317">
    <property type="component" value="Chromosome"/>
</dbReference>
<feature type="chain" id="PRO_5027970667" evidence="1">
    <location>
        <begin position="22"/>
        <end position="104"/>
    </location>
</feature>
<feature type="signal peptide" evidence="1">
    <location>
        <begin position="1"/>
        <end position="21"/>
    </location>
</feature>
<dbReference type="RefSeq" id="WP_222876464.1">
    <property type="nucleotide sequence ID" value="NZ_AP023361.1"/>
</dbReference>